<dbReference type="GO" id="GO:0005840">
    <property type="term" value="C:ribosome"/>
    <property type="evidence" value="ECO:0007669"/>
    <property type="project" value="UniProtKB-KW"/>
</dbReference>
<dbReference type="GO" id="GO:1990904">
    <property type="term" value="C:ribonucleoprotein complex"/>
    <property type="evidence" value="ECO:0007669"/>
    <property type="project" value="UniProtKB-KW"/>
</dbReference>
<dbReference type="STRING" id="56216.A0A1A6GJU7"/>
<keyword evidence="7" id="KW-1185">Reference proteome</keyword>
<keyword evidence="3" id="KW-0687">Ribonucleoprotein</keyword>
<evidence type="ECO:0000256" key="5">
    <source>
        <dbReference type="ARBA" id="ARBA00035403"/>
    </source>
</evidence>
<evidence type="ECO:0000256" key="4">
    <source>
        <dbReference type="ARBA" id="ARBA00035278"/>
    </source>
</evidence>
<feature type="non-terminal residue" evidence="6">
    <location>
        <position position="88"/>
    </location>
</feature>
<dbReference type="GO" id="GO:0003735">
    <property type="term" value="F:structural constituent of ribosome"/>
    <property type="evidence" value="ECO:0007669"/>
    <property type="project" value="InterPro"/>
</dbReference>
<dbReference type="EMBL" id="LZPO01087457">
    <property type="protein sequence ID" value="OBS66139.1"/>
    <property type="molecule type" value="Genomic_DNA"/>
</dbReference>
<name>A0A1A6GJU7_NEOLE</name>
<dbReference type="InterPro" id="IPR001377">
    <property type="entry name" value="Ribosomal_eS6"/>
</dbReference>
<sequence>MTFSRPRRTGERKQELVYRCIVDANLSVYNLVIVRKVEKDIPGLTDTSVPWMMSINMLLEKPLNKEGKKHMTKAPKILLEKCSAAQTL</sequence>
<keyword evidence="2" id="KW-0689">Ribosomal protein</keyword>
<evidence type="ECO:0000256" key="2">
    <source>
        <dbReference type="ARBA" id="ARBA00022980"/>
    </source>
</evidence>
<evidence type="ECO:0000313" key="7">
    <source>
        <dbReference type="Proteomes" id="UP000092124"/>
    </source>
</evidence>
<dbReference type="Proteomes" id="UP000092124">
    <property type="component" value="Unassembled WGS sequence"/>
</dbReference>
<evidence type="ECO:0000256" key="1">
    <source>
        <dbReference type="ARBA" id="ARBA00009312"/>
    </source>
</evidence>
<dbReference type="GO" id="GO:0006412">
    <property type="term" value="P:translation"/>
    <property type="evidence" value="ECO:0007669"/>
    <property type="project" value="InterPro"/>
</dbReference>
<evidence type="ECO:0000313" key="6">
    <source>
        <dbReference type="EMBL" id="OBS66139.1"/>
    </source>
</evidence>
<accession>A0A1A6GJU7</accession>
<gene>
    <name evidence="6" type="ORF">A6R68_05321</name>
</gene>
<organism evidence="6 7">
    <name type="scientific">Neotoma lepida</name>
    <name type="common">Desert woodrat</name>
    <dbReference type="NCBI Taxonomy" id="56216"/>
    <lineage>
        <taxon>Eukaryota</taxon>
        <taxon>Metazoa</taxon>
        <taxon>Chordata</taxon>
        <taxon>Craniata</taxon>
        <taxon>Vertebrata</taxon>
        <taxon>Euteleostomi</taxon>
        <taxon>Mammalia</taxon>
        <taxon>Eutheria</taxon>
        <taxon>Euarchontoglires</taxon>
        <taxon>Glires</taxon>
        <taxon>Rodentia</taxon>
        <taxon>Myomorpha</taxon>
        <taxon>Muroidea</taxon>
        <taxon>Cricetidae</taxon>
        <taxon>Neotominae</taxon>
        <taxon>Neotoma</taxon>
    </lineage>
</organism>
<comment type="caution">
    <text evidence="6">The sequence shown here is derived from an EMBL/GenBank/DDBJ whole genome shotgun (WGS) entry which is preliminary data.</text>
</comment>
<reference evidence="6 7" key="1">
    <citation type="submission" date="2016-06" db="EMBL/GenBank/DDBJ databases">
        <title>The Draft Genome Sequence and Annotation of the Desert Woodrat Neotoma lepida.</title>
        <authorList>
            <person name="Campbell M."/>
            <person name="Oakeson K.F."/>
            <person name="Yandell M."/>
            <person name="Halpert J.R."/>
            <person name="Dearing D."/>
        </authorList>
    </citation>
    <scope>NUCLEOTIDE SEQUENCE [LARGE SCALE GENOMIC DNA]</scope>
    <source>
        <strain evidence="6">417</strain>
        <tissue evidence="6">Liver</tissue>
    </source>
</reference>
<dbReference type="PANTHER" id="PTHR11502">
    <property type="entry name" value="40S RIBOSOMAL PROTEIN S6"/>
    <property type="match status" value="1"/>
</dbReference>
<protein>
    <recommendedName>
        <fullName evidence="4">Small ribosomal subunit protein eS6</fullName>
    </recommendedName>
    <alternativeName>
        <fullName evidence="5">40S ribosomal protein S6</fullName>
    </alternativeName>
</protein>
<dbReference type="Pfam" id="PF01092">
    <property type="entry name" value="Ribosomal_S6e"/>
    <property type="match status" value="1"/>
</dbReference>
<dbReference type="OrthoDB" id="10260596at2759"/>
<comment type="similarity">
    <text evidence="1">Belongs to the eukaryotic ribosomal protein eS6 family.</text>
</comment>
<evidence type="ECO:0000256" key="3">
    <source>
        <dbReference type="ARBA" id="ARBA00023274"/>
    </source>
</evidence>
<proteinExistence type="inferred from homology"/>
<dbReference type="AlphaFoldDB" id="A0A1A6GJU7"/>